<dbReference type="Proteomes" id="UP000234585">
    <property type="component" value="Unassembled WGS sequence"/>
</dbReference>
<dbReference type="AlphaFoldDB" id="A0A2I2F9N8"/>
<feature type="region of interest" description="Disordered" evidence="1">
    <location>
        <begin position="247"/>
        <end position="272"/>
    </location>
</feature>
<name>A0A2I2F9N8_ASPCN</name>
<feature type="compositionally biased region" description="Pro residues" evidence="1">
    <location>
        <begin position="253"/>
        <end position="270"/>
    </location>
</feature>
<evidence type="ECO:0000313" key="2">
    <source>
        <dbReference type="EMBL" id="PLB37352.1"/>
    </source>
</evidence>
<dbReference type="STRING" id="41067.A0A2I2F9N8"/>
<reference evidence="2 3" key="1">
    <citation type="submission" date="2017-12" db="EMBL/GenBank/DDBJ databases">
        <authorList>
            <consortium name="DOE Joint Genome Institute"/>
            <person name="Haridas S."/>
            <person name="Kjaerbolling I."/>
            <person name="Vesth T.C."/>
            <person name="Frisvad J.C."/>
            <person name="Nybo J.L."/>
            <person name="Theobald S."/>
            <person name="Kuo A."/>
            <person name="Bowyer P."/>
            <person name="Matsuda Y."/>
            <person name="Mondo S."/>
            <person name="Lyhne E.K."/>
            <person name="Kogle M.E."/>
            <person name="Clum A."/>
            <person name="Lipzen A."/>
            <person name="Salamov A."/>
            <person name="Ngan C.Y."/>
            <person name="Daum C."/>
            <person name="Chiniquy J."/>
            <person name="Barry K."/>
            <person name="LaButti K."/>
            <person name="Simmons B.A."/>
            <person name="Magnuson J.K."/>
            <person name="Mortensen U.H."/>
            <person name="Larsen T.O."/>
            <person name="Grigoriev I.V."/>
            <person name="Baker S.E."/>
            <person name="Andersen M.R."/>
            <person name="Nordberg H.P."/>
            <person name="Cantor M.N."/>
            <person name="Hua S.X."/>
        </authorList>
    </citation>
    <scope>NUCLEOTIDE SEQUENCE [LARGE SCALE GENOMIC DNA]</scope>
    <source>
        <strain evidence="2 3">CBS 102.13</strain>
    </source>
</reference>
<accession>A0A2I2F9N8</accession>
<sequence>MKSITSLPQEVVALILQSCDSFRQLRGLILTCKRIHLTWELNKPTILWHVGRAEIPGWTDAIGAIRATQTAKDAIQKGELPPDPFPVSDLSCETRWPSLEELKQVQGLQKLTRYLESEMLASDEDLFISMPDDQCDAGPIEWARFAWNIWREEFCRAIYRHLTAGAILYRMYLAPLVSGDRPADFLAAFITIMESGEDLADVTNDCFAESDRRYLSTVPAYQVPDGTQSEKAFQPLEDVFVEESRKRALLDPPMRPPPPGRRGDGSPPPTLFSTFGQYAPIQNPQSLETSHAETLFHEILQFIFLIEQSPQQFIWDAPRERQEESKEPPEDIPAIFAIFFGSFVPLQVTVRDETHVTATAALPRLASKTLKERNYLGFQYMEDFLPLMGAVGGIPNTHGNGRRLPDSRFCFAEHMLRKFFGLRFADTIYESTLDSMCAWDALTRYGGVFTNRGLRPWYHGADLFQSSDDPIPTPYFENALE</sequence>
<dbReference type="GeneID" id="36524653"/>
<evidence type="ECO:0000256" key="1">
    <source>
        <dbReference type="SAM" id="MobiDB-lite"/>
    </source>
</evidence>
<evidence type="ECO:0000313" key="3">
    <source>
        <dbReference type="Proteomes" id="UP000234585"/>
    </source>
</evidence>
<keyword evidence="3" id="KW-1185">Reference proteome</keyword>
<protein>
    <recommendedName>
        <fullName evidence="4">F-box domain-containing protein</fullName>
    </recommendedName>
</protein>
<dbReference type="RefSeq" id="XP_024671364.1">
    <property type="nucleotide sequence ID" value="XM_024817493.1"/>
</dbReference>
<organism evidence="2 3">
    <name type="scientific">Aspergillus candidus</name>
    <dbReference type="NCBI Taxonomy" id="41067"/>
    <lineage>
        <taxon>Eukaryota</taxon>
        <taxon>Fungi</taxon>
        <taxon>Dikarya</taxon>
        <taxon>Ascomycota</taxon>
        <taxon>Pezizomycotina</taxon>
        <taxon>Eurotiomycetes</taxon>
        <taxon>Eurotiomycetidae</taxon>
        <taxon>Eurotiales</taxon>
        <taxon>Aspergillaceae</taxon>
        <taxon>Aspergillus</taxon>
        <taxon>Aspergillus subgen. Circumdati</taxon>
    </lineage>
</organism>
<dbReference type="EMBL" id="KZ559144">
    <property type="protein sequence ID" value="PLB37352.1"/>
    <property type="molecule type" value="Genomic_DNA"/>
</dbReference>
<proteinExistence type="predicted"/>
<dbReference type="OrthoDB" id="5280464at2759"/>
<evidence type="ECO:0008006" key="4">
    <source>
        <dbReference type="Google" id="ProtNLM"/>
    </source>
</evidence>
<gene>
    <name evidence="2" type="ORF">BDW47DRAFT_132134</name>
</gene>